<sequence length="1014" mass="114731">MVTYLRIAPSGAAAQLAGDLHPDHEQEWLASGVDREIIRRNVRSLEDTECNPFTREAEYPIAELLNWRVTRFGKQTRASMRGWWVSGVDPLNHWQRMDWGRFKPDADTPVLDQKKGKPAKYLSPSLGKGSSRLVLLDVPPQIWQKISQRFNVPIADSTNFWEWVWQNNLPIVLTEGEKKAGCVLTLGYPAIALPGIFSGYRRETRQLIAELAYFASKERSVHICFDYETKPKTLQNIFLATSRLGQLLTNAGCQVKVITLPGAEKGVDDFVVARGADAFTNLYESAIELEFWQASKLWSLTYSASLKLNQPFLGDLPYPESGLACIKSAKGTGKTTALQALIKKSAGRKVLVITHRIQLGKAICQSIGIDWIDDALKSENQHSYGLCVDSLHPNSRARFNPADWEGAIVILDEVEQVLWHALNSATCYQQRVRILETLRELVAVVLETGGLLIAQDADLSDVSIDYLRGLAESAIQPWVVVNEWKPELAWNVSLYDTKNPAPLLDRLGTVLQEEGAVFVCLDSQKVRGRWSSRNLETYLRLQFPQKRVLRIDSETVSDPDHAAYHIAERINDVVGDYDVVLATPTIGTGVSIDIRNHFKAVFGIFQGVTPDSESRQALARIRESVPRYIWAAHFGPGKIGNGSCNYRDVAQSLTKSVQYNIALLKDIDFDLDEQSDPIALRTWAKMAARVNASLWRYRREFRNGLLLEGHQVTTVTDDLEKIFGQYNDQMSGELLAGTLKVPGFEYLPVRHDAQECDRIAQVMSAIRTRNQTAEAIAVSDSPEITAEEYYELKEQANQTVQKRHSRRKHELQRKYNVETITPEIKLKDDDGWYTQLRLYYYLTHNPEYVRLHDMQELEDHLERGYGKISIQDVKLLTAQVEALRSLRILEFLKPEEKILATDDLVQFVAKTALECREDMKALFKFTVTEKLAPIAIVQTLLGKIGVKLTCTGRAVAPDGRRGGLRIYKYFPPQDDRASILAEWEKRDISMLQTLMEITGCNDFSEVEDWIGQSA</sequence>
<feature type="domain" description="DUF3854" evidence="1">
    <location>
        <begin position="160"/>
        <end position="277"/>
    </location>
</feature>
<dbReference type="SUPFAM" id="SSF52540">
    <property type="entry name" value="P-loop containing nucleoside triphosphate hydrolases"/>
    <property type="match status" value="1"/>
</dbReference>
<evidence type="ECO:0000313" key="3">
    <source>
        <dbReference type="Proteomes" id="UP000217895"/>
    </source>
</evidence>
<dbReference type="InterPro" id="IPR049996">
    <property type="entry name" value="Slr7037-like"/>
</dbReference>
<dbReference type="NCBIfam" id="NF042913">
    <property type="entry name" value="CyRepA1"/>
    <property type="match status" value="1"/>
</dbReference>
<name>A0A1Z4JLR2_LEPBY</name>
<dbReference type="PANTHER" id="PTHR34985">
    <property type="entry name" value="SLR0554 PROTEIN"/>
    <property type="match status" value="1"/>
</dbReference>
<reference evidence="2 3" key="1">
    <citation type="submission" date="2017-06" db="EMBL/GenBank/DDBJ databases">
        <title>Genome sequencing of cyanobaciteial culture collection at National Institute for Environmental Studies (NIES).</title>
        <authorList>
            <person name="Hirose Y."/>
            <person name="Shimura Y."/>
            <person name="Fujisawa T."/>
            <person name="Nakamura Y."/>
            <person name="Kawachi M."/>
        </authorList>
    </citation>
    <scope>NUCLEOTIDE SEQUENCE [LARGE SCALE GENOMIC DNA]</scope>
    <source>
        <strain evidence="2 3">NIES-2135</strain>
    </source>
</reference>
<dbReference type="InterPro" id="IPR027417">
    <property type="entry name" value="P-loop_NTPase"/>
</dbReference>
<evidence type="ECO:0000313" key="2">
    <source>
        <dbReference type="EMBL" id="BAY57671.1"/>
    </source>
</evidence>
<dbReference type="EMBL" id="AP018203">
    <property type="protein sequence ID" value="BAY57671.1"/>
    <property type="molecule type" value="Genomic_DNA"/>
</dbReference>
<organism evidence="2 3">
    <name type="scientific">Leptolyngbya boryana NIES-2135</name>
    <dbReference type="NCBI Taxonomy" id="1973484"/>
    <lineage>
        <taxon>Bacteria</taxon>
        <taxon>Bacillati</taxon>
        <taxon>Cyanobacteriota</taxon>
        <taxon>Cyanophyceae</taxon>
        <taxon>Leptolyngbyales</taxon>
        <taxon>Leptolyngbyaceae</taxon>
        <taxon>Leptolyngbya group</taxon>
        <taxon>Leptolyngbya</taxon>
    </lineage>
</organism>
<dbReference type="Pfam" id="PF12965">
    <property type="entry name" value="DUF3854"/>
    <property type="match status" value="1"/>
</dbReference>
<dbReference type="Proteomes" id="UP000217895">
    <property type="component" value="Chromosome"/>
</dbReference>
<protein>
    <recommendedName>
        <fullName evidence="1">DUF3854 domain-containing protein</fullName>
    </recommendedName>
</protein>
<dbReference type="CDD" id="cd01029">
    <property type="entry name" value="TOPRIM_primases"/>
    <property type="match status" value="1"/>
</dbReference>
<proteinExistence type="predicted"/>
<dbReference type="InterPro" id="IPR034154">
    <property type="entry name" value="TOPRIM_DnaG/twinkle"/>
</dbReference>
<dbReference type="InterPro" id="IPR024385">
    <property type="entry name" value="DUF3854"/>
</dbReference>
<dbReference type="Gene3D" id="3.40.1360.10">
    <property type="match status" value="1"/>
</dbReference>
<gene>
    <name evidence="2" type="ORF">NIES2135_45420</name>
</gene>
<dbReference type="PANTHER" id="PTHR34985:SF1">
    <property type="entry name" value="SLR0554 PROTEIN"/>
    <property type="match status" value="1"/>
</dbReference>
<accession>A0A1Z4JLR2</accession>
<dbReference type="AlphaFoldDB" id="A0A1Z4JLR2"/>
<evidence type="ECO:0000259" key="1">
    <source>
        <dbReference type="Pfam" id="PF12965"/>
    </source>
</evidence>
<keyword evidence="3" id="KW-1185">Reference proteome</keyword>